<proteinExistence type="predicted"/>
<sequence length="561" mass="64242">MGSQTLEELLKRLRHRDVLFDGEAEQLIKECKEKGCSEEQLTNILKDGWVSSPSLINLSRVARQALVPEKTDWNFKYIAFKKILQQRLLKAPDDVYFSDSNPPAFLKNALDSPFFQRILGELSKTSSSNQVLKYARRICLSKGNLENGRNSQAKTSLEKLEAPLLEVANSNKEDISLKLRPFLEKCIANTSNYVVFQTLTNLELLNPFYMKFFSNELKNLAYADSKKHTALKELNLTLHGVTDQQYTHRFHMALSKPAITSDIVIEVIWEACMNGFHPAIINATKDSALIDRMIDYIFISHQPSIHGLNDTKRKAIELLGFLQHREVNVTNMWVTSTVGDLSPLMVLYRAMAGSFKDMVASIDPDTINGMCSLVFAKFVYHYIKQADYYEGYMDPKVTPTLHIILRKISKRFHALRPLVMKCFVKCFESPSVAAQRLSTGKSMMQGIIDHVVYFVRLEEEELVISTMKKHFTLADDYLEYAIKKLLSNIKPPFSHSLVFWLCDWFLHIYSCNRHLVLQSGILKKFLSIVKLPGSMIATSRFPNLNSQIISMIERVDEITKN</sequence>
<reference evidence="1" key="1">
    <citation type="submission" date="2022-04" db="EMBL/GenBank/DDBJ databases">
        <title>Genome of the entomopathogenic fungus Entomophthora muscae.</title>
        <authorList>
            <person name="Elya C."/>
            <person name="Lovett B.R."/>
            <person name="Lee E."/>
            <person name="Macias A.M."/>
            <person name="Hajek A.E."/>
            <person name="De Bivort B.L."/>
            <person name="Kasson M.T."/>
            <person name="De Fine Licht H.H."/>
            <person name="Stajich J.E."/>
        </authorList>
    </citation>
    <scope>NUCLEOTIDE SEQUENCE</scope>
    <source>
        <strain evidence="1">Berkeley</strain>
    </source>
</reference>
<comment type="caution">
    <text evidence="1">The sequence shown here is derived from an EMBL/GenBank/DDBJ whole genome shotgun (WGS) entry which is preliminary data.</text>
</comment>
<gene>
    <name evidence="1" type="ORF">DSO57_1023034</name>
</gene>
<dbReference type="Proteomes" id="UP001165960">
    <property type="component" value="Unassembled WGS sequence"/>
</dbReference>
<evidence type="ECO:0000313" key="2">
    <source>
        <dbReference type="Proteomes" id="UP001165960"/>
    </source>
</evidence>
<protein>
    <submittedName>
        <fullName evidence="1">Uncharacterized protein</fullName>
    </submittedName>
</protein>
<organism evidence="1 2">
    <name type="scientific">Entomophthora muscae</name>
    <dbReference type="NCBI Taxonomy" id="34485"/>
    <lineage>
        <taxon>Eukaryota</taxon>
        <taxon>Fungi</taxon>
        <taxon>Fungi incertae sedis</taxon>
        <taxon>Zoopagomycota</taxon>
        <taxon>Entomophthoromycotina</taxon>
        <taxon>Entomophthoromycetes</taxon>
        <taxon>Entomophthorales</taxon>
        <taxon>Entomophthoraceae</taxon>
        <taxon>Entomophthora</taxon>
    </lineage>
</organism>
<accession>A0ACC2UCP1</accession>
<evidence type="ECO:0000313" key="1">
    <source>
        <dbReference type="EMBL" id="KAJ9084590.1"/>
    </source>
</evidence>
<keyword evidence="2" id="KW-1185">Reference proteome</keyword>
<name>A0ACC2UCP1_9FUNG</name>
<dbReference type="EMBL" id="QTSX02000828">
    <property type="protein sequence ID" value="KAJ9084590.1"/>
    <property type="molecule type" value="Genomic_DNA"/>
</dbReference>